<dbReference type="EC" id="1.1.3.6" evidence="13"/>
<dbReference type="Proteomes" id="UP000298656">
    <property type="component" value="Chromosome 2"/>
</dbReference>
<keyword evidence="6" id="KW-0560">Oxidoreductase</keyword>
<proteinExistence type="inferred from homology"/>
<comment type="pathway">
    <text evidence="12">Steroid metabolism; cholesterol degradation.</text>
</comment>
<dbReference type="KEGG" id="tvl:FAZ95_35840"/>
<evidence type="ECO:0000256" key="14">
    <source>
        <dbReference type="ARBA" id="ARBA00049744"/>
    </source>
</evidence>
<name>A0A4P8J4K5_9BURK</name>
<evidence type="ECO:0000256" key="7">
    <source>
        <dbReference type="ARBA" id="ARBA00023098"/>
    </source>
</evidence>
<dbReference type="InterPro" id="IPR000172">
    <property type="entry name" value="GMC_OxRdtase_N"/>
</dbReference>
<evidence type="ECO:0000256" key="10">
    <source>
        <dbReference type="ARBA" id="ARBA00023235"/>
    </source>
</evidence>
<organism evidence="18 19">
    <name type="scientific">Trinickia violacea</name>
    <dbReference type="NCBI Taxonomy" id="2571746"/>
    <lineage>
        <taxon>Bacteria</taxon>
        <taxon>Pseudomonadati</taxon>
        <taxon>Pseudomonadota</taxon>
        <taxon>Betaproteobacteria</taxon>
        <taxon>Burkholderiales</taxon>
        <taxon>Burkholderiaceae</taxon>
        <taxon>Trinickia</taxon>
    </lineage>
</organism>
<evidence type="ECO:0000256" key="15">
    <source>
        <dbReference type="ARBA" id="ARBA00049778"/>
    </source>
</evidence>
<dbReference type="Gene3D" id="3.30.410.10">
    <property type="entry name" value="Cholesterol Oxidase, domain 2"/>
    <property type="match status" value="1"/>
</dbReference>
<evidence type="ECO:0000256" key="4">
    <source>
        <dbReference type="ARBA" id="ARBA00022630"/>
    </source>
</evidence>
<evidence type="ECO:0000256" key="9">
    <source>
        <dbReference type="ARBA" id="ARBA00023221"/>
    </source>
</evidence>
<evidence type="ECO:0000259" key="16">
    <source>
        <dbReference type="Pfam" id="PF00732"/>
    </source>
</evidence>
<evidence type="ECO:0000256" key="12">
    <source>
        <dbReference type="ARBA" id="ARBA00049645"/>
    </source>
</evidence>
<protein>
    <recommendedName>
        <fullName evidence="14">Cholesterol oxidase</fullName>
        <ecNumber evidence="13">1.1.3.6</ecNumber>
        <ecNumber evidence="11">5.3.3.1</ecNumber>
    </recommendedName>
    <alternativeName>
        <fullName evidence="15">Cholesterol isomerase</fullName>
    </alternativeName>
</protein>
<keyword evidence="19" id="KW-1185">Reference proteome</keyword>
<comment type="cofactor">
    <cofactor evidence="1">
        <name>FAD</name>
        <dbReference type="ChEBI" id="CHEBI:57692"/>
    </cofactor>
</comment>
<keyword evidence="10" id="KW-0413">Isomerase</keyword>
<evidence type="ECO:0000256" key="13">
    <source>
        <dbReference type="ARBA" id="ARBA00049723"/>
    </source>
</evidence>
<feature type="domain" description="Glucose-methanol-choline oxidoreductase N-terminal" evidence="16">
    <location>
        <begin position="183"/>
        <end position="293"/>
    </location>
</feature>
<dbReference type="GO" id="GO:0008203">
    <property type="term" value="P:cholesterol metabolic process"/>
    <property type="evidence" value="ECO:0007669"/>
    <property type="project" value="UniProtKB-KW"/>
</dbReference>
<dbReference type="EC" id="5.3.3.1" evidence="11"/>
<comment type="similarity">
    <text evidence="2">Belongs to the GMC oxidoreductase family.</text>
</comment>
<dbReference type="Gene3D" id="3.50.50.60">
    <property type="entry name" value="FAD/NAD(P)-binding domain"/>
    <property type="match status" value="1"/>
</dbReference>
<keyword evidence="3" id="KW-0153">Cholesterol metabolism</keyword>
<keyword evidence="5" id="KW-0274">FAD</keyword>
<dbReference type="InterPro" id="IPR052542">
    <property type="entry name" value="Cholesterol_Oxidase"/>
</dbReference>
<evidence type="ECO:0000256" key="3">
    <source>
        <dbReference type="ARBA" id="ARBA00022548"/>
    </source>
</evidence>
<keyword evidence="9" id="KW-0753">Steroid metabolism</keyword>
<dbReference type="SUPFAM" id="SSF51905">
    <property type="entry name" value="FAD/NAD(P)-binding domain"/>
    <property type="match status" value="1"/>
</dbReference>
<dbReference type="InterPro" id="IPR007867">
    <property type="entry name" value="GMC_OxRtase_C"/>
</dbReference>
<evidence type="ECO:0000256" key="11">
    <source>
        <dbReference type="ARBA" id="ARBA00038856"/>
    </source>
</evidence>
<keyword evidence="7" id="KW-0443">Lipid metabolism</keyword>
<dbReference type="EMBL" id="CP040078">
    <property type="protein sequence ID" value="QCP55014.1"/>
    <property type="molecule type" value="Genomic_DNA"/>
</dbReference>
<dbReference type="GO" id="GO:0016995">
    <property type="term" value="F:cholesterol oxidase activity"/>
    <property type="evidence" value="ECO:0007669"/>
    <property type="project" value="UniProtKB-EC"/>
</dbReference>
<dbReference type="GO" id="GO:0050660">
    <property type="term" value="F:flavin adenine dinucleotide binding"/>
    <property type="evidence" value="ECO:0007669"/>
    <property type="project" value="InterPro"/>
</dbReference>
<evidence type="ECO:0000313" key="19">
    <source>
        <dbReference type="Proteomes" id="UP000298656"/>
    </source>
</evidence>
<dbReference type="OrthoDB" id="9787779at2"/>
<dbReference type="PANTHER" id="PTHR47470">
    <property type="entry name" value="CHOLESTEROL OXIDASE"/>
    <property type="match status" value="1"/>
</dbReference>
<sequence>MNTEVEVLVIGSGFGGSVAAKRIAEAGRDVLMLERGPWRDTVPNRSMGIKDLVSLPQGAKAFTHGIRSVSSRLFKRDMVLNKKGFIEAYFGDGISVVCSSNVGGGSHVYAGFLDKPLAPNYWDNHHPEISQAGMERYYNEILEALDARALTPQDLVPNRIEEANYHGLLTCLGNPPVAMLFPKRPGFPSKVVDRNGIERWECDMKNNSFLGSPSGAKTTLDFSFIRPAMQRGLIVRDMCEALSIRRLAQQGHGEMRYEVRYRDHRSGKEESVQAEHVILAAGGLGTVRLLLKSRDVEKGLAGMPRLGLEFGGNGDFFGVWKENSKSDLSKGMPIASPFRLKDSKNKRVIVLRASIQGLDDVPAPSFIKRWLRKQSVIIAFGGDNNNGTMEIKRGRLKIKYKSKDNDIYGEIDDELKNIQTITKTKVYAPRNPVTVHPIGGACLGTSNADGVVGANGEVFDNPGLYVADASALPMSPGGAPSLTIAAWSANVADRLIAELENRGAPSEDRRTVLKAT</sequence>
<evidence type="ECO:0000256" key="2">
    <source>
        <dbReference type="ARBA" id="ARBA00010790"/>
    </source>
</evidence>
<dbReference type="Pfam" id="PF00732">
    <property type="entry name" value="GMC_oxred_N"/>
    <property type="match status" value="1"/>
</dbReference>
<feature type="domain" description="Glucose-methanol-choline oxidoreductase C-terminal" evidence="17">
    <location>
        <begin position="433"/>
        <end position="486"/>
    </location>
</feature>
<dbReference type="PANTHER" id="PTHR47470:SF1">
    <property type="entry name" value="FAD-DEPENDENT OXIDOREDUCTASE 2 FAD BINDING DOMAIN-CONTAINING PROTEIN"/>
    <property type="match status" value="1"/>
</dbReference>
<evidence type="ECO:0000259" key="17">
    <source>
        <dbReference type="Pfam" id="PF05199"/>
    </source>
</evidence>
<reference evidence="18 19" key="1">
    <citation type="submission" date="2019-05" db="EMBL/GenBank/DDBJ databases">
        <title>Burkholderia sp. DHOD12, isolated from subtropical forest soil.</title>
        <authorList>
            <person name="Gao Z.-H."/>
            <person name="Qiu L.-H."/>
        </authorList>
    </citation>
    <scope>NUCLEOTIDE SEQUENCE [LARGE SCALE GENOMIC DNA]</scope>
    <source>
        <strain evidence="18 19">DHOD12</strain>
    </source>
</reference>
<dbReference type="GO" id="GO:0004769">
    <property type="term" value="F:steroid Delta-isomerase activity"/>
    <property type="evidence" value="ECO:0007669"/>
    <property type="project" value="UniProtKB-EC"/>
</dbReference>
<dbReference type="Pfam" id="PF13450">
    <property type="entry name" value="NAD_binding_8"/>
    <property type="match status" value="1"/>
</dbReference>
<gene>
    <name evidence="18" type="ORF">FAZ95_35840</name>
</gene>
<accession>A0A4P8J4K5</accession>
<evidence type="ECO:0000256" key="6">
    <source>
        <dbReference type="ARBA" id="ARBA00023002"/>
    </source>
</evidence>
<dbReference type="AlphaFoldDB" id="A0A4P8J4K5"/>
<dbReference type="Pfam" id="PF05199">
    <property type="entry name" value="GMC_oxred_C"/>
    <property type="match status" value="1"/>
</dbReference>
<keyword evidence="8" id="KW-1207">Sterol metabolism</keyword>
<evidence type="ECO:0000256" key="1">
    <source>
        <dbReference type="ARBA" id="ARBA00001974"/>
    </source>
</evidence>
<keyword evidence="4" id="KW-0285">Flavoprotein</keyword>
<evidence type="ECO:0000313" key="18">
    <source>
        <dbReference type="EMBL" id="QCP55014.1"/>
    </source>
</evidence>
<dbReference type="InterPro" id="IPR036188">
    <property type="entry name" value="FAD/NAD-bd_sf"/>
</dbReference>
<evidence type="ECO:0000256" key="8">
    <source>
        <dbReference type="ARBA" id="ARBA00023166"/>
    </source>
</evidence>
<evidence type="ECO:0000256" key="5">
    <source>
        <dbReference type="ARBA" id="ARBA00022827"/>
    </source>
</evidence>